<dbReference type="InterPro" id="IPR003018">
    <property type="entry name" value="GAF"/>
</dbReference>
<dbReference type="PROSITE" id="PS50109">
    <property type="entry name" value="HIS_KIN"/>
    <property type="match status" value="1"/>
</dbReference>
<dbReference type="SMART" id="SM00388">
    <property type="entry name" value="HisKA"/>
    <property type="match status" value="1"/>
</dbReference>
<dbReference type="InterPro" id="IPR003594">
    <property type="entry name" value="HATPase_dom"/>
</dbReference>
<keyword evidence="3" id="KW-0418">Kinase</keyword>
<feature type="region of interest" description="Disordered" evidence="5">
    <location>
        <begin position="253"/>
        <end position="332"/>
    </location>
</feature>
<dbReference type="Gene3D" id="3.40.50.2300">
    <property type="match status" value="1"/>
</dbReference>
<feature type="region of interest" description="Disordered" evidence="5">
    <location>
        <begin position="380"/>
        <end position="430"/>
    </location>
</feature>
<dbReference type="InterPro" id="IPR005467">
    <property type="entry name" value="His_kinase_dom"/>
</dbReference>
<dbReference type="OrthoDB" id="303614at2759"/>
<feature type="compositionally biased region" description="Pro residues" evidence="5">
    <location>
        <begin position="986"/>
        <end position="997"/>
    </location>
</feature>
<evidence type="ECO:0000256" key="2">
    <source>
        <dbReference type="ARBA" id="ARBA00022679"/>
    </source>
</evidence>
<dbReference type="FunFam" id="1.10.287.130:FF:000023">
    <property type="entry name" value="Sensor histidine kinase/response regulator, putative"/>
    <property type="match status" value="1"/>
</dbReference>
<dbReference type="PANTHER" id="PTHR43719">
    <property type="entry name" value="TWO-COMPONENT HISTIDINE KINASE"/>
    <property type="match status" value="1"/>
</dbReference>
<dbReference type="InterPro" id="IPR036890">
    <property type="entry name" value="HATPase_C_sf"/>
</dbReference>
<keyword evidence="9" id="KW-1185">Reference proteome</keyword>
<comment type="caution">
    <text evidence="8">The sequence shown here is derived from an EMBL/GenBank/DDBJ whole genome shotgun (WGS) entry which is preliminary data.</text>
</comment>
<feature type="compositionally biased region" description="Low complexity" evidence="5">
    <location>
        <begin position="413"/>
        <end position="429"/>
    </location>
</feature>
<dbReference type="Pfam" id="PF00072">
    <property type="entry name" value="Response_reg"/>
    <property type="match status" value="1"/>
</dbReference>
<dbReference type="InterPro" id="IPR036097">
    <property type="entry name" value="HisK_dim/P_sf"/>
</dbReference>
<dbReference type="Gene3D" id="3.30.565.10">
    <property type="entry name" value="Histidine kinase-like ATPase, C-terminal domain"/>
    <property type="match status" value="1"/>
</dbReference>
<evidence type="ECO:0000256" key="4">
    <source>
        <dbReference type="PROSITE-ProRule" id="PRU00169"/>
    </source>
</evidence>
<dbReference type="InterPro" id="IPR050956">
    <property type="entry name" value="2C_system_His_kinase"/>
</dbReference>
<evidence type="ECO:0000313" key="8">
    <source>
        <dbReference type="EMBL" id="KAJ4400920.1"/>
    </source>
</evidence>
<dbReference type="SUPFAM" id="SSF47384">
    <property type="entry name" value="Homodimeric domain of signal transducing histidine kinase"/>
    <property type="match status" value="1"/>
</dbReference>
<keyword evidence="2" id="KW-0808">Transferase</keyword>
<feature type="domain" description="Response regulatory" evidence="7">
    <location>
        <begin position="1064"/>
        <end position="1185"/>
    </location>
</feature>
<dbReference type="Pfam" id="PF01590">
    <property type="entry name" value="GAF"/>
    <property type="match status" value="1"/>
</dbReference>
<proteinExistence type="predicted"/>
<sequence>MSSRPAPASRIKALSEKKREREVLQYVAAYRDLPHLEELAPGPEVSHLPADHNARQSTDSTLTALCQLAALRMNAQRALVSLIDDKYQHILAEATPQTSLRGGAPPGEGSKSLWLGSVSIPRSWGVCEQVLALDAGNIAAGEGASVIINKDLLGNNRYAQRTYVRDGPQVRFYAGAALINPHGAVVGALCVFDDKPRPESIPYEDVSYLEDLAGTIIEYLGNYTVKDRFKRGEKLTRGLISFAEGASALLPLDNADFSEPRSPTTTTSTTSFGSDVDPRSTQDAPAEVDAPSQTPQTAYAASQVSQADSQGSGQKQKFSTGSDTVRAGSTRNTSLRALQDTILPMNSRSMFARAASLMLASSDLDGVLILDASIAATGHRQHPAAPAREQLSGSQSETATISSKSESSEDSSSHSSNANKSPSSSSAKKCGVLGAAPSRPIVNADGTPGASSLAETNLARLLREYPHGKVFNYTVSDRLLSVSVDLAYFNIFSHSIMRELSRLDAVALNQQKTTFVASISHELRSPLHGILGTLEFIRDTPLDTFQTSMFNSLNSCGQTLLDTINHVMDHSKMSETTKNVSTRRLKNTKTVRLSSKPLKTRRTMNDPAFDLGIATEEVVEAVFAGSSFLPIMSSKNAPVSPAESTTTSVITQDSDPTTKRKTCYIILDISHEQDWIFCFPVGSWKRTVMNLFGNAVKYTQTGHITVSLHATDVARTTGTQTTISLTVTDTGSGMSPTFLANKTFQPFAQENPHASGVGLGLSIVRQIIETNGGKIEISSDHTFGTRITVKLSLIRPEAAQVTLPQRTEYRSWLSRFEGRKVCILHRAHADQDVVDEPQNVEGLAKFTKALTTTLADHLKMDVVQTTKWEDNDCDLVICPEPSFDYLNTIRARRNDAKAAKAAMTIFVALDALEAATLRSDVRVKNKESVVEIMTQPLGPYKLAYVLNECLDRFDHPDENVPCTPDPSAAFEVNPPQSKSTHTEAAPSPPAPTPPNFSPPAVEMPPLVNQPHWHATDKPRAASSTCPGSKNLPTPPAAAPVVQGRPLPIRPKLTIPSQKSSTSSNILITDDNAINRRLLVAFMNKYSLQYVEAENGLEAVRAYQSSQVKFDVILMDMSMPVMDGMTATRTIRQYEQEYDIPRCCIIALTGLASASAKLEAWNSGIDHFMTKPVNFKALEKFLKKEETRRHNAADAAQGSNTSSSSGS</sequence>
<dbReference type="SUPFAM" id="SSF55874">
    <property type="entry name" value="ATPase domain of HSP90 chaperone/DNA topoisomerase II/histidine kinase"/>
    <property type="match status" value="1"/>
</dbReference>
<dbReference type="CDD" id="cd17546">
    <property type="entry name" value="REC_hyHK_CKI1_RcsC-like"/>
    <property type="match status" value="1"/>
</dbReference>
<dbReference type="InterPro" id="IPR001789">
    <property type="entry name" value="Sig_transdc_resp-reg_receiver"/>
</dbReference>
<evidence type="ECO:0000256" key="1">
    <source>
        <dbReference type="ARBA" id="ARBA00022553"/>
    </source>
</evidence>
<feature type="region of interest" description="Disordered" evidence="5">
    <location>
        <begin position="1187"/>
        <end position="1206"/>
    </location>
</feature>
<feature type="region of interest" description="Disordered" evidence="5">
    <location>
        <begin position="957"/>
        <end position="1062"/>
    </location>
</feature>
<dbReference type="AlphaFoldDB" id="A0A9W8Z718"/>
<evidence type="ECO:0000313" key="9">
    <source>
        <dbReference type="Proteomes" id="UP001140510"/>
    </source>
</evidence>
<dbReference type="SUPFAM" id="SSF52172">
    <property type="entry name" value="CheY-like"/>
    <property type="match status" value="1"/>
</dbReference>
<evidence type="ECO:0000256" key="3">
    <source>
        <dbReference type="ARBA" id="ARBA00022777"/>
    </source>
</evidence>
<evidence type="ECO:0000256" key="5">
    <source>
        <dbReference type="SAM" id="MobiDB-lite"/>
    </source>
</evidence>
<gene>
    <name evidence="8" type="ORF">N0V91_008299</name>
</gene>
<dbReference type="SMART" id="SM00387">
    <property type="entry name" value="HATPase_c"/>
    <property type="match status" value="1"/>
</dbReference>
<dbReference type="EMBL" id="JAPEVA010000081">
    <property type="protein sequence ID" value="KAJ4400920.1"/>
    <property type="molecule type" value="Genomic_DNA"/>
</dbReference>
<evidence type="ECO:0000259" key="7">
    <source>
        <dbReference type="PROSITE" id="PS50110"/>
    </source>
</evidence>
<dbReference type="Proteomes" id="UP001140510">
    <property type="component" value="Unassembled WGS sequence"/>
</dbReference>
<protein>
    <recommendedName>
        <fullName evidence="10">Phosphorelay sensor kinase</fullName>
    </recommendedName>
</protein>
<dbReference type="InterPro" id="IPR011006">
    <property type="entry name" value="CheY-like_superfamily"/>
</dbReference>
<dbReference type="InterPro" id="IPR004358">
    <property type="entry name" value="Sig_transdc_His_kin-like_C"/>
</dbReference>
<dbReference type="PROSITE" id="PS50110">
    <property type="entry name" value="RESPONSE_REGULATORY"/>
    <property type="match status" value="1"/>
</dbReference>
<dbReference type="Gene3D" id="1.10.287.130">
    <property type="match status" value="1"/>
</dbReference>
<dbReference type="InterPro" id="IPR003661">
    <property type="entry name" value="HisK_dim/P_dom"/>
</dbReference>
<feature type="domain" description="Histidine kinase" evidence="6">
    <location>
        <begin position="518"/>
        <end position="795"/>
    </location>
</feature>
<feature type="modified residue" description="4-aspartylphosphate" evidence="4">
    <location>
        <position position="1115"/>
    </location>
</feature>
<dbReference type="GO" id="GO:0000155">
    <property type="term" value="F:phosphorelay sensor kinase activity"/>
    <property type="evidence" value="ECO:0007669"/>
    <property type="project" value="InterPro"/>
</dbReference>
<dbReference type="Pfam" id="PF02518">
    <property type="entry name" value="HATPase_c"/>
    <property type="match status" value="1"/>
</dbReference>
<feature type="compositionally biased region" description="Polar residues" evidence="5">
    <location>
        <begin position="291"/>
        <end position="332"/>
    </location>
</feature>
<accession>A0A9W8Z718</accession>
<dbReference type="InterPro" id="IPR029016">
    <property type="entry name" value="GAF-like_dom_sf"/>
</dbReference>
<keyword evidence="1 4" id="KW-0597">Phosphoprotein</keyword>
<dbReference type="PRINTS" id="PR00344">
    <property type="entry name" value="BCTRLSENSOR"/>
</dbReference>
<name>A0A9W8Z718_9PLEO</name>
<dbReference type="Pfam" id="PF00512">
    <property type="entry name" value="HisKA"/>
    <property type="match status" value="1"/>
</dbReference>
<dbReference type="Gene3D" id="3.30.450.40">
    <property type="match status" value="1"/>
</dbReference>
<feature type="compositionally biased region" description="Low complexity" evidence="5">
    <location>
        <begin position="1197"/>
        <end position="1206"/>
    </location>
</feature>
<reference evidence="8" key="1">
    <citation type="submission" date="2022-10" db="EMBL/GenBank/DDBJ databases">
        <title>Tapping the CABI collections for fungal endophytes: first genome assemblies for Collariella, Neodidymelliopsis, Ascochyta clinopodiicola, Didymella pomorum, Didymosphaeria variabile, Neocosmospora piperis and Neocucurbitaria cava.</title>
        <authorList>
            <person name="Hill R."/>
        </authorList>
    </citation>
    <scope>NUCLEOTIDE SEQUENCE</scope>
    <source>
        <strain evidence="8">IMI 355091</strain>
    </source>
</reference>
<feature type="compositionally biased region" description="Polar residues" evidence="5">
    <location>
        <begin position="391"/>
        <end position="401"/>
    </location>
</feature>
<evidence type="ECO:0000259" key="6">
    <source>
        <dbReference type="PROSITE" id="PS50109"/>
    </source>
</evidence>
<dbReference type="SMART" id="SM00448">
    <property type="entry name" value="REC"/>
    <property type="match status" value="1"/>
</dbReference>
<dbReference type="CDD" id="cd00082">
    <property type="entry name" value="HisKA"/>
    <property type="match status" value="1"/>
</dbReference>
<feature type="compositionally biased region" description="Polar residues" evidence="5">
    <location>
        <begin position="1021"/>
        <end position="1031"/>
    </location>
</feature>
<evidence type="ECO:0008006" key="10">
    <source>
        <dbReference type="Google" id="ProtNLM"/>
    </source>
</evidence>
<organism evidence="8 9">
    <name type="scientific">Didymella pomorum</name>
    <dbReference type="NCBI Taxonomy" id="749634"/>
    <lineage>
        <taxon>Eukaryota</taxon>
        <taxon>Fungi</taxon>
        <taxon>Dikarya</taxon>
        <taxon>Ascomycota</taxon>
        <taxon>Pezizomycotina</taxon>
        <taxon>Dothideomycetes</taxon>
        <taxon>Pleosporomycetidae</taxon>
        <taxon>Pleosporales</taxon>
        <taxon>Pleosporineae</taxon>
        <taxon>Didymellaceae</taxon>
        <taxon>Didymella</taxon>
    </lineage>
</organism>
<dbReference type="PANTHER" id="PTHR43719:SF11">
    <property type="entry name" value="HISTIDINE KINASE_RESPONSE REGULATOR, PUTATIVE-RELATED"/>
    <property type="match status" value="1"/>
</dbReference>
<dbReference type="SUPFAM" id="SSF55781">
    <property type="entry name" value="GAF domain-like"/>
    <property type="match status" value="1"/>
</dbReference>